<feature type="domain" description="PRC-barrel" evidence="1">
    <location>
        <begin position="21"/>
        <end position="88"/>
    </location>
</feature>
<dbReference type="SUPFAM" id="SSF50346">
    <property type="entry name" value="PRC-barrel domain"/>
    <property type="match status" value="1"/>
</dbReference>
<evidence type="ECO:0000313" key="2">
    <source>
        <dbReference type="EMBL" id="CAA9504208.1"/>
    </source>
</evidence>
<dbReference type="PANTHER" id="PTHR36505:SF1">
    <property type="entry name" value="BLR1072 PROTEIN"/>
    <property type="match status" value="1"/>
</dbReference>
<dbReference type="InterPro" id="IPR011033">
    <property type="entry name" value="PRC_barrel-like_sf"/>
</dbReference>
<reference evidence="2" key="1">
    <citation type="submission" date="2020-02" db="EMBL/GenBank/DDBJ databases">
        <authorList>
            <person name="Meier V. D."/>
        </authorList>
    </citation>
    <scope>NUCLEOTIDE SEQUENCE</scope>
    <source>
        <strain evidence="2">AVDCRST_MAG39</strain>
    </source>
</reference>
<gene>
    <name evidence="2" type="ORF">AVDCRST_MAG39-1560</name>
</gene>
<name>A0A6J4SSL1_9SPHN</name>
<dbReference type="AlphaFoldDB" id="A0A6J4SSL1"/>
<accession>A0A6J4SSL1</accession>
<organism evidence="2">
    <name type="scientific">uncultured Sphingomonadaceae bacterium</name>
    <dbReference type="NCBI Taxonomy" id="169976"/>
    <lineage>
        <taxon>Bacteria</taxon>
        <taxon>Pseudomonadati</taxon>
        <taxon>Pseudomonadota</taxon>
        <taxon>Alphaproteobacteria</taxon>
        <taxon>Sphingomonadales</taxon>
        <taxon>Sphingomonadaceae</taxon>
        <taxon>environmental samples</taxon>
    </lineage>
</organism>
<protein>
    <recommendedName>
        <fullName evidence="1">PRC-barrel domain-containing protein</fullName>
    </recommendedName>
</protein>
<sequence length="124" mass="13289">MTDATPTTAPYRLVSALVDGTIAYDAEGKKLGSVYSFHIDRRTGRVEYAVLSFGGFLGIGQSYHPVPFAALAVDEAQGGYRVNLPKAVLDGGPSYRPDSAPKWDAAYAERISKYFGMPSASGTY</sequence>
<dbReference type="Gene3D" id="2.30.30.240">
    <property type="entry name" value="PRC-barrel domain"/>
    <property type="match status" value="1"/>
</dbReference>
<evidence type="ECO:0000259" key="1">
    <source>
        <dbReference type="Pfam" id="PF05239"/>
    </source>
</evidence>
<dbReference type="Pfam" id="PF05239">
    <property type="entry name" value="PRC"/>
    <property type="match status" value="1"/>
</dbReference>
<dbReference type="PANTHER" id="PTHR36505">
    <property type="entry name" value="BLR1072 PROTEIN"/>
    <property type="match status" value="1"/>
</dbReference>
<proteinExistence type="predicted"/>
<dbReference type="EMBL" id="CADCVW010000066">
    <property type="protein sequence ID" value="CAA9504208.1"/>
    <property type="molecule type" value="Genomic_DNA"/>
</dbReference>
<dbReference type="InterPro" id="IPR027275">
    <property type="entry name" value="PRC-brl_dom"/>
</dbReference>